<gene>
    <name evidence="4" type="ORF">1_176</name>
</gene>
<dbReference type="InterPro" id="IPR051422">
    <property type="entry name" value="AlkB_tRNA_MeTrf/Diox"/>
</dbReference>
<dbReference type="GO" id="GO:0030488">
    <property type="term" value="P:tRNA methylation"/>
    <property type="evidence" value="ECO:0007669"/>
    <property type="project" value="TreeGrafter"/>
</dbReference>
<evidence type="ECO:0000313" key="4">
    <source>
        <dbReference type="EMBL" id="QDY51791.1"/>
    </source>
</evidence>
<keyword evidence="1 4" id="KW-0489">Methyltransferase</keyword>
<dbReference type="GO" id="GO:0008757">
    <property type="term" value="F:S-adenosylmethionine-dependent methyltransferase activity"/>
    <property type="evidence" value="ECO:0007669"/>
    <property type="project" value="InterPro"/>
</dbReference>
<dbReference type="PANTHER" id="PTHR13069">
    <property type="entry name" value="ALKYLATED DNA REPAIR PROTEIN ALKB HOMOLOG 8"/>
    <property type="match status" value="1"/>
</dbReference>
<dbReference type="SUPFAM" id="SSF53335">
    <property type="entry name" value="S-adenosyl-L-methionine-dependent methyltransferases"/>
    <property type="match status" value="1"/>
</dbReference>
<organism evidence="4">
    <name type="scientific">Mimiviridae sp. ChoanoV1</name>
    <dbReference type="NCBI Taxonomy" id="2596887"/>
    <lineage>
        <taxon>Viruses</taxon>
        <taxon>Varidnaviria</taxon>
        <taxon>Bamfordvirae</taxon>
        <taxon>Nucleocytoviricota</taxon>
        <taxon>Megaviricetes</taxon>
        <taxon>Imitervirales</taxon>
        <taxon>Schizomimiviridae</taxon>
    </lineage>
</organism>
<dbReference type="GO" id="GO:0002098">
    <property type="term" value="P:tRNA wobble uridine modification"/>
    <property type="evidence" value="ECO:0007669"/>
    <property type="project" value="TreeGrafter"/>
</dbReference>
<evidence type="ECO:0000256" key="2">
    <source>
        <dbReference type="ARBA" id="ARBA00022679"/>
    </source>
</evidence>
<proteinExistence type="predicted"/>
<sequence length="208" mass="24805">MNSLEKEKVYNTYQKIAEHFSNTRHYIWPNTKLYIDSIKPNLKVADIGCGNGRNMYRKDIEWYGMDFCDKFVDLCKTENKNVVLGNILDIPFADNEFDYTICIAVIHHLSTFERRLKSIQELIRITKPKGKIYLQVWGFNKDKYDTQEAIVEWNLQKKYNGGKKNIIINRYYHLFLKDELENMIPKNLVTITKSIEEHNNWIVELEKK</sequence>
<name>A0A5B8INX6_9VIRU</name>
<dbReference type="InterPro" id="IPR013216">
    <property type="entry name" value="Methyltransf_11"/>
</dbReference>
<dbReference type="CDD" id="cd02440">
    <property type="entry name" value="AdoMet_MTases"/>
    <property type="match status" value="1"/>
</dbReference>
<keyword evidence="2 4" id="KW-0808">Transferase</keyword>
<accession>A0A5B8INX6</accession>
<dbReference type="EMBL" id="MK250085">
    <property type="protein sequence ID" value="QDY51791.1"/>
    <property type="molecule type" value="Genomic_DNA"/>
</dbReference>
<dbReference type="PANTHER" id="PTHR13069:SF21">
    <property type="entry name" value="ALKYLATED DNA REPAIR PROTEIN ALKB HOMOLOG 8"/>
    <property type="match status" value="1"/>
</dbReference>
<dbReference type="Gene3D" id="3.40.50.150">
    <property type="entry name" value="Vaccinia Virus protein VP39"/>
    <property type="match status" value="1"/>
</dbReference>
<feature type="domain" description="Methyltransferase type 11" evidence="3">
    <location>
        <begin position="46"/>
        <end position="133"/>
    </location>
</feature>
<reference evidence="4" key="1">
    <citation type="submission" date="2018-11" db="EMBL/GenBank/DDBJ databases">
        <title>A distinct lineage of giant viruses engineers rhodopsin photosystems in predatory marine eukaryotes.</title>
        <authorList>
            <person name="Needham D.M."/>
            <person name="Yoshizawa S."/>
            <person name="Hosaka T."/>
            <person name="Poirier C."/>
            <person name="Choi C.-J."/>
            <person name="Hehenberger E."/>
            <person name="Irwin N.A.T."/>
            <person name="Wilken S."/>
            <person name="Yung C.-M."/>
            <person name="Bachy C."/>
            <person name="Kurihara R."/>
            <person name="Nakajima Y."/>
            <person name="Kojima K."/>
            <person name="Kimura-Someya T."/>
            <person name="Leonard G."/>
            <person name="Malmstrom R.R."/>
            <person name="Mende D."/>
            <person name="Olson D.K."/>
            <person name="Sudo Y."/>
            <person name="Sudek S."/>
            <person name="Richards T.A."/>
            <person name="DeLong E.F."/>
            <person name="Keeling P.J."/>
            <person name="Santoro A.E."/>
            <person name="Shirouzu M."/>
            <person name="Iwasaki W."/>
            <person name="Worden A.Z."/>
        </authorList>
    </citation>
    <scope>NUCLEOTIDE SEQUENCE</scope>
</reference>
<dbReference type="GO" id="GO:0000049">
    <property type="term" value="F:tRNA binding"/>
    <property type="evidence" value="ECO:0007669"/>
    <property type="project" value="TreeGrafter"/>
</dbReference>
<evidence type="ECO:0000259" key="3">
    <source>
        <dbReference type="Pfam" id="PF08241"/>
    </source>
</evidence>
<dbReference type="GO" id="GO:0106335">
    <property type="term" value="F:tRNA (5-carboxymethyluridine(34)-5-O)-methyltransferase activity"/>
    <property type="evidence" value="ECO:0007669"/>
    <property type="project" value="TreeGrafter"/>
</dbReference>
<dbReference type="InterPro" id="IPR029063">
    <property type="entry name" value="SAM-dependent_MTases_sf"/>
</dbReference>
<dbReference type="Pfam" id="PF08241">
    <property type="entry name" value="Methyltransf_11"/>
    <property type="match status" value="1"/>
</dbReference>
<protein>
    <submittedName>
        <fullName evidence="4">Methyltransferase domain protein</fullName>
    </submittedName>
</protein>
<evidence type="ECO:0000256" key="1">
    <source>
        <dbReference type="ARBA" id="ARBA00022603"/>
    </source>
</evidence>